<keyword evidence="5" id="KW-0560">Oxidoreductase</keyword>
<dbReference type="Pfam" id="PF01565">
    <property type="entry name" value="FAD_binding_4"/>
    <property type="match status" value="1"/>
</dbReference>
<dbReference type="GO" id="GO:0071949">
    <property type="term" value="F:FAD binding"/>
    <property type="evidence" value="ECO:0007669"/>
    <property type="project" value="InterPro"/>
</dbReference>
<dbReference type="OrthoDB" id="9811557at2"/>
<evidence type="ECO:0000256" key="5">
    <source>
        <dbReference type="ARBA" id="ARBA00023002"/>
    </source>
</evidence>
<keyword evidence="4" id="KW-0274">FAD</keyword>
<dbReference type="Proteomes" id="UP000239203">
    <property type="component" value="Unassembled WGS sequence"/>
</dbReference>
<evidence type="ECO:0000259" key="6">
    <source>
        <dbReference type="PROSITE" id="PS51387"/>
    </source>
</evidence>
<accession>A0A2S6GBE1</accession>
<protein>
    <submittedName>
        <fullName evidence="7">FAD/FMN-containing dehydrogenase</fullName>
    </submittedName>
</protein>
<comment type="cofactor">
    <cofactor evidence="1">
        <name>FAD</name>
        <dbReference type="ChEBI" id="CHEBI:57692"/>
    </cofactor>
</comment>
<dbReference type="Gene3D" id="3.30.43.10">
    <property type="entry name" value="Uridine Diphospho-n-acetylenolpyruvylglucosamine Reductase, domain 2"/>
    <property type="match status" value="1"/>
</dbReference>
<organism evidence="7 8">
    <name type="scientific">Actinokineospora auranticolor</name>
    <dbReference type="NCBI Taxonomy" id="155976"/>
    <lineage>
        <taxon>Bacteria</taxon>
        <taxon>Bacillati</taxon>
        <taxon>Actinomycetota</taxon>
        <taxon>Actinomycetes</taxon>
        <taxon>Pseudonocardiales</taxon>
        <taxon>Pseudonocardiaceae</taxon>
        <taxon>Actinokineospora</taxon>
    </lineage>
</organism>
<comment type="caution">
    <text evidence="7">The sequence shown here is derived from an EMBL/GenBank/DDBJ whole genome shotgun (WGS) entry which is preliminary data.</text>
</comment>
<evidence type="ECO:0000313" key="7">
    <source>
        <dbReference type="EMBL" id="PPK61222.1"/>
    </source>
</evidence>
<evidence type="ECO:0000256" key="4">
    <source>
        <dbReference type="ARBA" id="ARBA00022827"/>
    </source>
</evidence>
<dbReference type="InterPro" id="IPR006094">
    <property type="entry name" value="Oxid_FAD_bind_N"/>
</dbReference>
<evidence type="ECO:0000256" key="3">
    <source>
        <dbReference type="ARBA" id="ARBA00022630"/>
    </source>
</evidence>
<dbReference type="SUPFAM" id="SSF55103">
    <property type="entry name" value="FAD-linked oxidases, C-terminal domain"/>
    <property type="match status" value="1"/>
</dbReference>
<dbReference type="InterPro" id="IPR016169">
    <property type="entry name" value="FAD-bd_PCMH_sub2"/>
</dbReference>
<dbReference type="PROSITE" id="PS51387">
    <property type="entry name" value="FAD_PCMH"/>
    <property type="match status" value="1"/>
</dbReference>
<dbReference type="PANTHER" id="PTHR43716">
    <property type="entry name" value="D-2-HYDROXYGLUTARATE DEHYDROGENASE, MITOCHONDRIAL"/>
    <property type="match status" value="1"/>
</dbReference>
<dbReference type="GO" id="GO:0016491">
    <property type="term" value="F:oxidoreductase activity"/>
    <property type="evidence" value="ECO:0007669"/>
    <property type="project" value="UniProtKB-KW"/>
</dbReference>
<dbReference type="AlphaFoldDB" id="A0A2S6GBE1"/>
<dbReference type="InterPro" id="IPR004113">
    <property type="entry name" value="FAD-bd_oxidored_4_C"/>
</dbReference>
<keyword evidence="8" id="KW-1185">Reference proteome</keyword>
<dbReference type="EMBL" id="PTIX01000043">
    <property type="protein sequence ID" value="PPK61222.1"/>
    <property type="molecule type" value="Genomic_DNA"/>
</dbReference>
<evidence type="ECO:0000256" key="1">
    <source>
        <dbReference type="ARBA" id="ARBA00001974"/>
    </source>
</evidence>
<dbReference type="GO" id="GO:0022904">
    <property type="term" value="P:respiratory electron transport chain"/>
    <property type="evidence" value="ECO:0007669"/>
    <property type="project" value="TreeGrafter"/>
</dbReference>
<dbReference type="Pfam" id="PF02913">
    <property type="entry name" value="FAD-oxidase_C"/>
    <property type="match status" value="1"/>
</dbReference>
<dbReference type="InterPro" id="IPR016171">
    <property type="entry name" value="Vanillyl_alc_oxidase_C-sub2"/>
</dbReference>
<dbReference type="SUPFAM" id="SSF56176">
    <property type="entry name" value="FAD-binding/transporter-associated domain-like"/>
    <property type="match status" value="1"/>
</dbReference>
<keyword evidence="3" id="KW-0285">Flavoprotein</keyword>
<gene>
    <name evidence="7" type="ORF">CLV40_14318</name>
</gene>
<name>A0A2S6GBE1_9PSEU</name>
<dbReference type="RefSeq" id="WP_104483539.1">
    <property type="nucleotide sequence ID" value="NZ_CP154825.1"/>
</dbReference>
<dbReference type="Gene3D" id="3.30.70.2740">
    <property type="match status" value="1"/>
</dbReference>
<dbReference type="Gene3D" id="3.30.465.10">
    <property type="match status" value="1"/>
</dbReference>
<dbReference type="FunFam" id="1.10.45.10:FF:000001">
    <property type="entry name" value="D-lactate dehydrogenase mitochondrial"/>
    <property type="match status" value="1"/>
</dbReference>
<dbReference type="InterPro" id="IPR016166">
    <property type="entry name" value="FAD-bd_PCMH"/>
</dbReference>
<evidence type="ECO:0000256" key="2">
    <source>
        <dbReference type="ARBA" id="ARBA00008000"/>
    </source>
</evidence>
<dbReference type="Gene3D" id="1.10.45.10">
    <property type="entry name" value="Vanillyl-alcohol Oxidase, Chain A, domain 4"/>
    <property type="match status" value="1"/>
</dbReference>
<sequence>MGLVGRLSGVVGAAHVLTDPDVVAGHAVDWTGRFRGAAGPVVRPANGDEVSRVLAVCRELGAAVVPQGGNTGLVGGGIPYRGEVVLSTTRLAELGPVDPVTRQVTAGAGVTLAALTAHARAAGMDFAVDIASRDSATVGGMVATNAGGLKVLRWGAMREQVVAVEARLADGRVVGPHGLPKDSTGYDLAGALVGSEGTLAVITSARLRLVPALAERATATLAFDRTEDAVAAIGALRALPSLTSVEVFFDDGLRLVCAHRRVAPPFAVAHPVYLLVECAADADPTEALGEVVAGLAGLRDSALAVDEAARRVLWTHREAHAEAINALGPPVKLDVGVPPGRAAEFERDVRAVVAEAAPGARLVLFGHLAEGNFHVNVVGVAPEAEADLVGRVLAAVARRGGTISAEHGIGVAKAPWLGLTRSAPERELFAAIKRAWDPTGLLNPGVLVGVADSARELAHPADPVASSVRD</sequence>
<comment type="similarity">
    <text evidence="2">Belongs to the FAD-binding oxidoreductase/transferase type 4 family.</text>
</comment>
<proteinExistence type="inferred from homology"/>
<dbReference type="InterPro" id="IPR051264">
    <property type="entry name" value="FAD-oxidored/transferase_4"/>
</dbReference>
<dbReference type="InterPro" id="IPR036318">
    <property type="entry name" value="FAD-bd_PCMH-like_sf"/>
</dbReference>
<dbReference type="PANTHER" id="PTHR43716:SF1">
    <property type="entry name" value="D-2-HYDROXYGLUTARATE DEHYDROGENASE, MITOCHONDRIAL"/>
    <property type="match status" value="1"/>
</dbReference>
<dbReference type="InterPro" id="IPR016164">
    <property type="entry name" value="FAD-linked_Oxase-like_C"/>
</dbReference>
<dbReference type="Gene3D" id="3.30.70.2190">
    <property type="match status" value="1"/>
</dbReference>
<reference evidence="7 8" key="1">
    <citation type="submission" date="2018-02" db="EMBL/GenBank/DDBJ databases">
        <title>Genomic Encyclopedia of Archaeal and Bacterial Type Strains, Phase II (KMG-II): from individual species to whole genera.</title>
        <authorList>
            <person name="Goeker M."/>
        </authorList>
    </citation>
    <scope>NUCLEOTIDE SEQUENCE [LARGE SCALE GENOMIC DNA]</scope>
    <source>
        <strain evidence="7 8">YU 961-1</strain>
    </source>
</reference>
<dbReference type="InterPro" id="IPR016167">
    <property type="entry name" value="FAD-bd_PCMH_sub1"/>
</dbReference>
<feature type="domain" description="FAD-binding PCMH-type" evidence="6">
    <location>
        <begin position="34"/>
        <end position="212"/>
    </location>
</feature>
<evidence type="ECO:0000313" key="8">
    <source>
        <dbReference type="Proteomes" id="UP000239203"/>
    </source>
</evidence>